<sequence length="109" mass="12178">MTLKERKTSRHVIKILRAESLNTTFLMLYSSIPQTDIHKSPKAAYCKPAAVLPHEKRRKGGFFECLFIELKARAIASRSDTANDRSATTTRPLRIILIVGPANVTSTLP</sequence>
<name>A0AA38J5U2_9CUCU</name>
<organism evidence="1 2">
    <name type="scientific">Zophobas morio</name>
    <dbReference type="NCBI Taxonomy" id="2755281"/>
    <lineage>
        <taxon>Eukaryota</taxon>
        <taxon>Metazoa</taxon>
        <taxon>Ecdysozoa</taxon>
        <taxon>Arthropoda</taxon>
        <taxon>Hexapoda</taxon>
        <taxon>Insecta</taxon>
        <taxon>Pterygota</taxon>
        <taxon>Neoptera</taxon>
        <taxon>Endopterygota</taxon>
        <taxon>Coleoptera</taxon>
        <taxon>Polyphaga</taxon>
        <taxon>Cucujiformia</taxon>
        <taxon>Tenebrionidae</taxon>
        <taxon>Zophobas</taxon>
    </lineage>
</organism>
<proteinExistence type="predicted"/>
<evidence type="ECO:0000313" key="1">
    <source>
        <dbReference type="EMBL" id="KAJ3664784.1"/>
    </source>
</evidence>
<dbReference type="Proteomes" id="UP001168821">
    <property type="component" value="Unassembled WGS sequence"/>
</dbReference>
<gene>
    <name evidence="1" type="ORF">Zmor_000327</name>
</gene>
<reference evidence="1" key="1">
    <citation type="journal article" date="2023" name="G3 (Bethesda)">
        <title>Whole genome assemblies of Zophobas morio and Tenebrio molitor.</title>
        <authorList>
            <person name="Kaur S."/>
            <person name="Stinson S.A."/>
            <person name="diCenzo G.C."/>
        </authorList>
    </citation>
    <scope>NUCLEOTIDE SEQUENCE</scope>
    <source>
        <strain evidence="1">QUZm001</strain>
    </source>
</reference>
<keyword evidence="2" id="KW-1185">Reference proteome</keyword>
<evidence type="ECO:0000313" key="2">
    <source>
        <dbReference type="Proteomes" id="UP001168821"/>
    </source>
</evidence>
<dbReference type="AlphaFoldDB" id="A0AA38J5U2"/>
<comment type="caution">
    <text evidence="1">The sequence shown here is derived from an EMBL/GenBank/DDBJ whole genome shotgun (WGS) entry which is preliminary data.</text>
</comment>
<dbReference type="EMBL" id="JALNTZ010000001">
    <property type="protein sequence ID" value="KAJ3664784.1"/>
    <property type="molecule type" value="Genomic_DNA"/>
</dbReference>
<protein>
    <submittedName>
        <fullName evidence="1">Uncharacterized protein</fullName>
    </submittedName>
</protein>
<accession>A0AA38J5U2</accession>